<dbReference type="Gene3D" id="3.30.565.10">
    <property type="entry name" value="Histidine kinase-like ATPase, C-terminal domain"/>
    <property type="match status" value="1"/>
</dbReference>
<dbReference type="EMBL" id="QLMA01000007">
    <property type="protein sequence ID" value="RAJ77281.1"/>
    <property type="molecule type" value="Genomic_DNA"/>
</dbReference>
<dbReference type="AlphaFoldDB" id="A0A327VPW8"/>
<keyword evidence="10" id="KW-1133">Transmembrane helix</keyword>
<gene>
    <name evidence="12" type="ORF">CLV59_10747</name>
</gene>
<dbReference type="PROSITE" id="PS50109">
    <property type="entry name" value="HIS_KIN"/>
    <property type="match status" value="1"/>
</dbReference>
<dbReference type="PANTHER" id="PTHR24421">
    <property type="entry name" value="NITRATE/NITRITE SENSOR PROTEIN NARX-RELATED"/>
    <property type="match status" value="1"/>
</dbReference>
<evidence type="ECO:0000256" key="8">
    <source>
        <dbReference type="ARBA" id="ARBA00023012"/>
    </source>
</evidence>
<proteinExistence type="predicted"/>
<dbReference type="GO" id="GO:0046983">
    <property type="term" value="F:protein dimerization activity"/>
    <property type="evidence" value="ECO:0007669"/>
    <property type="project" value="InterPro"/>
</dbReference>
<dbReference type="InterPro" id="IPR003594">
    <property type="entry name" value="HATPase_dom"/>
</dbReference>
<organism evidence="12 13">
    <name type="scientific">Chitinophaga dinghuensis</name>
    <dbReference type="NCBI Taxonomy" id="1539050"/>
    <lineage>
        <taxon>Bacteria</taxon>
        <taxon>Pseudomonadati</taxon>
        <taxon>Bacteroidota</taxon>
        <taxon>Chitinophagia</taxon>
        <taxon>Chitinophagales</taxon>
        <taxon>Chitinophagaceae</taxon>
        <taxon>Chitinophaga</taxon>
    </lineage>
</organism>
<keyword evidence="13" id="KW-1185">Reference proteome</keyword>
<dbReference type="Pfam" id="PF02518">
    <property type="entry name" value="HATPase_c"/>
    <property type="match status" value="1"/>
</dbReference>
<dbReference type="GO" id="GO:0000155">
    <property type="term" value="F:phosphorelay sensor kinase activity"/>
    <property type="evidence" value="ECO:0007669"/>
    <property type="project" value="InterPro"/>
</dbReference>
<dbReference type="SMART" id="SM00387">
    <property type="entry name" value="HATPase_c"/>
    <property type="match status" value="1"/>
</dbReference>
<dbReference type="RefSeq" id="WP_170137833.1">
    <property type="nucleotide sequence ID" value="NZ_QLMA01000007.1"/>
</dbReference>
<evidence type="ECO:0000256" key="1">
    <source>
        <dbReference type="ARBA" id="ARBA00000085"/>
    </source>
</evidence>
<dbReference type="EC" id="2.7.13.3" evidence="2"/>
<dbReference type="Proteomes" id="UP000249819">
    <property type="component" value="Unassembled WGS sequence"/>
</dbReference>
<feature type="domain" description="Histidine kinase" evidence="11">
    <location>
        <begin position="468"/>
        <end position="659"/>
    </location>
</feature>
<comment type="catalytic activity">
    <reaction evidence="1">
        <text>ATP + protein L-histidine = ADP + protein N-phospho-L-histidine.</text>
        <dbReference type="EC" id="2.7.13.3"/>
    </reaction>
</comment>
<evidence type="ECO:0000313" key="13">
    <source>
        <dbReference type="Proteomes" id="UP000249819"/>
    </source>
</evidence>
<dbReference type="GO" id="GO:0016020">
    <property type="term" value="C:membrane"/>
    <property type="evidence" value="ECO:0007669"/>
    <property type="project" value="InterPro"/>
</dbReference>
<evidence type="ECO:0000256" key="7">
    <source>
        <dbReference type="ARBA" id="ARBA00022840"/>
    </source>
</evidence>
<comment type="caution">
    <text evidence="12">The sequence shown here is derived from an EMBL/GenBank/DDBJ whole genome shotgun (WGS) entry which is preliminary data.</text>
</comment>
<reference evidence="12 13" key="1">
    <citation type="submission" date="2018-06" db="EMBL/GenBank/DDBJ databases">
        <title>Genomic Encyclopedia of Archaeal and Bacterial Type Strains, Phase II (KMG-II): from individual species to whole genera.</title>
        <authorList>
            <person name="Goeker M."/>
        </authorList>
    </citation>
    <scope>NUCLEOTIDE SEQUENCE [LARGE SCALE GENOMIC DNA]</scope>
    <source>
        <strain evidence="12 13">DSM 29821</strain>
    </source>
</reference>
<keyword evidence="10" id="KW-0812">Transmembrane</keyword>
<dbReference type="SUPFAM" id="SSF55874">
    <property type="entry name" value="ATPase domain of HSP90 chaperone/DNA topoisomerase II/histidine kinase"/>
    <property type="match status" value="1"/>
</dbReference>
<evidence type="ECO:0000256" key="5">
    <source>
        <dbReference type="ARBA" id="ARBA00022741"/>
    </source>
</evidence>
<dbReference type="InterPro" id="IPR036890">
    <property type="entry name" value="HATPase_C_sf"/>
</dbReference>
<evidence type="ECO:0000256" key="6">
    <source>
        <dbReference type="ARBA" id="ARBA00022777"/>
    </source>
</evidence>
<dbReference type="InterPro" id="IPR005467">
    <property type="entry name" value="His_kinase_dom"/>
</dbReference>
<protein>
    <recommendedName>
        <fullName evidence="2">histidine kinase</fullName>
        <ecNumber evidence="2">2.7.13.3</ecNumber>
    </recommendedName>
</protein>
<evidence type="ECO:0000256" key="9">
    <source>
        <dbReference type="SAM" id="Coils"/>
    </source>
</evidence>
<dbReference type="Pfam" id="PF13181">
    <property type="entry name" value="TPR_8"/>
    <property type="match status" value="1"/>
</dbReference>
<dbReference type="Gene3D" id="1.20.5.1930">
    <property type="match status" value="1"/>
</dbReference>
<evidence type="ECO:0000256" key="3">
    <source>
        <dbReference type="ARBA" id="ARBA00022553"/>
    </source>
</evidence>
<dbReference type="InterPro" id="IPR011990">
    <property type="entry name" value="TPR-like_helical_dom_sf"/>
</dbReference>
<dbReference type="InterPro" id="IPR050482">
    <property type="entry name" value="Sensor_HK_TwoCompSys"/>
</dbReference>
<keyword evidence="10" id="KW-0472">Membrane</keyword>
<keyword evidence="7" id="KW-0067">ATP-binding</keyword>
<evidence type="ECO:0000256" key="2">
    <source>
        <dbReference type="ARBA" id="ARBA00012438"/>
    </source>
</evidence>
<dbReference type="SUPFAM" id="SSF48452">
    <property type="entry name" value="TPR-like"/>
    <property type="match status" value="2"/>
</dbReference>
<dbReference type="InterPro" id="IPR011712">
    <property type="entry name" value="Sig_transdc_His_kin_sub3_dim/P"/>
</dbReference>
<accession>A0A327VPW8</accession>
<keyword evidence="9" id="KW-0175">Coiled coil</keyword>
<feature type="transmembrane region" description="Helical" evidence="10">
    <location>
        <begin position="12"/>
        <end position="31"/>
    </location>
</feature>
<keyword evidence="8" id="KW-0902">Two-component regulatory system</keyword>
<feature type="transmembrane region" description="Helical" evidence="10">
    <location>
        <begin position="410"/>
        <end position="430"/>
    </location>
</feature>
<evidence type="ECO:0000259" key="11">
    <source>
        <dbReference type="PROSITE" id="PS50109"/>
    </source>
</evidence>
<keyword evidence="5" id="KW-0547">Nucleotide-binding</keyword>
<dbReference type="GO" id="GO:0005524">
    <property type="term" value="F:ATP binding"/>
    <property type="evidence" value="ECO:0007669"/>
    <property type="project" value="UniProtKB-KW"/>
</dbReference>
<dbReference type="CDD" id="cd16917">
    <property type="entry name" value="HATPase_UhpB-NarQ-NarX-like"/>
    <property type="match status" value="1"/>
</dbReference>
<sequence>MNIVAAVSNYPILRSIISIAIFLGVTVSSSGQDSVLSRIQRMPADTAKVNRLLAYATKILAKDDSTALQLSEQGLRLSEQLHYMDGMALAYRRIGYIKINRDDYPASIAANKMALHYAIQQKQLTTTVAACNNIGHAFRQMDKVDSAIAYYLQGIQAVENAKLTNDQQVTKGDVTATYAMLHTNITSLYCNMQNFSKAMEYGQKAIRIAGSVHDTLQLTVALVCTGHVYEGEKQFSIGMNYAREALALSATLNNPLVSSKIFHLIAVCYTGLKLPDSAILASKKVMAYTKGMDAHGYLSSFIDIADAYHLKEAYKQEEAILLAGIKELNVVNHSAFFGRHLYEKLANTQYALGNYRHAYEYLGKANNYKDSLMSKENRDAIANLESQYKTAMKEKELAQKDLQLQQHRNYMYFAIAGLIVALLLVVILIIQRSSKRKLHERKLETIQQQKELHLLQALMQGEERERSRIAKDLHDGVAGMLAATKMHFSSIPDADDLVNTEGYQQGMKLLNEATTEIRKTSHNLMPEVLLQYGLDEALRRYCNRVNNSKSMQIVYDSWGDISRYPDGFELSVYRIVQELINNIVKHSRATVANVQVSAQQNLLSVSIEDNGIGFITDDAKDGMGLKSLKSRVLALNGKMDIQTSEESGVCAYLEFEITTEKTENTIV</sequence>
<dbReference type="Gene3D" id="1.25.40.10">
    <property type="entry name" value="Tetratricopeptide repeat domain"/>
    <property type="match status" value="2"/>
</dbReference>
<keyword evidence="6 12" id="KW-0418">Kinase</keyword>
<feature type="coiled-coil region" evidence="9">
    <location>
        <begin position="374"/>
        <end position="401"/>
    </location>
</feature>
<evidence type="ECO:0000256" key="4">
    <source>
        <dbReference type="ARBA" id="ARBA00022679"/>
    </source>
</evidence>
<dbReference type="Pfam" id="PF07730">
    <property type="entry name" value="HisKA_3"/>
    <property type="match status" value="1"/>
</dbReference>
<evidence type="ECO:0000313" key="12">
    <source>
        <dbReference type="EMBL" id="RAJ77281.1"/>
    </source>
</evidence>
<dbReference type="SMART" id="SM00028">
    <property type="entry name" value="TPR"/>
    <property type="match status" value="6"/>
</dbReference>
<dbReference type="InterPro" id="IPR019734">
    <property type="entry name" value="TPR_rpt"/>
</dbReference>
<keyword evidence="3" id="KW-0597">Phosphoprotein</keyword>
<name>A0A327VPW8_9BACT</name>
<dbReference type="PANTHER" id="PTHR24421:SF10">
    <property type="entry name" value="NITRATE_NITRITE SENSOR PROTEIN NARQ"/>
    <property type="match status" value="1"/>
</dbReference>
<evidence type="ECO:0000256" key="10">
    <source>
        <dbReference type="SAM" id="Phobius"/>
    </source>
</evidence>
<keyword evidence="4" id="KW-0808">Transferase</keyword>